<reference evidence="2" key="1">
    <citation type="journal article" date="2016" name="Nat. Commun.">
        <title>The Gonium pectorale genome demonstrates co-option of cell cycle regulation during the evolution of multicellularity.</title>
        <authorList>
            <person name="Hanschen E.R."/>
            <person name="Marriage T.N."/>
            <person name="Ferris P.J."/>
            <person name="Hamaji T."/>
            <person name="Toyoda A."/>
            <person name="Fujiyama A."/>
            <person name="Neme R."/>
            <person name="Noguchi H."/>
            <person name="Minakuchi Y."/>
            <person name="Suzuki M."/>
            <person name="Kawai-Toyooka H."/>
            <person name="Smith D.R."/>
            <person name="Sparks H."/>
            <person name="Anderson J."/>
            <person name="Bakaric R."/>
            <person name="Luria V."/>
            <person name="Karger A."/>
            <person name="Kirschner M.W."/>
            <person name="Durand P.M."/>
            <person name="Michod R.E."/>
            <person name="Nozaki H."/>
            <person name="Olson B.J."/>
        </authorList>
    </citation>
    <scope>NUCLEOTIDE SEQUENCE [LARGE SCALE GENOMIC DNA]</scope>
    <source>
        <strain evidence="2">NIES-2863</strain>
    </source>
</reference>
<accession>A0A150G9B5</accession>
<evidence type="ECO:0000313" key="2">
    <source>
        <dbReference type="Proteomes" id="UP000075714"/>
    </source>
</evidence>
<dbReference type="AlphaFoldDB" id="A0A150G9B5"/>
<comment type="caution">
    <text evidence="1">The sequence shown here is derived from an EMBL/GenBank/DDBJ whole genome shotgun (WGS) entry which is preliminary data.</text>
</comment>
<evidence type="ECO:0000313" key="1">
    <source>
        <dbReference type="EMBL" id="KXZ45950.1"/>
    </source>
</evidence>
<organism evidence="1 2">
    <name type="scientific">Gonium pectorale</name>
    <name type="common">Green alga</name>
    <dbReference type="NCBI Taxonomy" id="33097"/>
    <lineage>
        <taxon>Eukaryota</taxon>
        <taxon>Viridiplantae</taxon>
        <taxon>Chlorophyta</taxon>
        <taxon>core chlorophytes</taxon>
        <taxon>Chlorophyceae</taxon>
        <taxon>CS clade</taxon>
        <taxon>Chlamydomonadales</taxon>
        <taxon>Volvocaceae</taxon>
        <taxon>Gonium</taxon>
    </lineage>
</organism>
<sequence>MERYSRGPSPDWQAKVEWLEAQGLAKSCDAFSKAVKRPDAPERFAWLMQQGYPMQTHGGSDNGSPLVAAAAAGDGPAVFFLA</sequence>
<gene>
    <name evidence="1" type="ORF">GPECTOR_49g534</name>
</gene>
<dbReference type="Proteomes" id="UP000075714">
    <property type="component" value="Unassembled WGS sequence"/>
</dbReference>
<proteinExistence type="predicted"/>
<keyword evidence="2" id="KW-1185">Reference proteome</keyword>
<dbReference type="OrthoDB" id="90993at2759"/>
<name>A0A150G9B5_GONPE</name>
<dbReference type="EMBL" id="LSYV01000050">
    <property type="protein sequence ID" value="KXZ45950.1"/>
    <property type="molecule type" value="Genomic_DNA"/>
</dbReference>
<protein>
    <submittedName>
        <fullName evidence="1">Uncharacterized protein</fullName>
    </submittedName>
</protein>